<gene>
    <name evidence="1" type="ORF">HYC85_013200</name>
</gene>
<dbReference type="AlphaFoldDB" id="A0A7J7H2Q5"/>
<name>A0A7J7H2Q5_CAMSI</name>
<reference evidence="2" key="1">
    <citation type="journal article" date="2020" name="Nat. Commun.">
        <title>Genome assembly of wild tea tree DASZ reveals pedigree and selection history of tea varieties.</title>
        <authorList>
            <person name="Zhang W."/>
            <person name="Zhang Y."/>
            <person name="Qiu H."/>
            <person name="Guo Y."/>
            <person name="Wan H."/>
            <person name="Zhang X."/>
            <person name="Scossa F."/>
            <person name="Alseekh S."/>
            <person name="Zhang Q."/>
            <person name="Wang P."/>
            <person name="Xu L."/>
            <person name="Schmidt M.H."/>
            <person name="Jia X."/>
            <person name="Li D."/>
            <person name="Zhu A."/>
            <person name="Guo F."/>
            <person name="Chen W."/>
            <person name="Ni D."/>
            <person name="Usadel B."/>
            <person name="Fernie A.R."/>
            <person name="Wen W."/>
        </authorList>
    </citation>
    <scope>NUCLEOTIDE SEQUENCE [LARGE SCALE GENOMIC DNA]</scope>
    <source>
        <strain evidence="2">cv. G240</strain>
    </source>
</reference>
<evidence type="ECO:0000313" key="1">
    <source>
        <dbReference type="EMBL" id="KAF5947243.1"/>
    </source>
</evidence>
<proteinExistence type="predicted"/>
<evidence type="ECO:0000313" key="2">
    <source>
        <dbReference type="Proteomes" id="UP000593564"/>
    </source>
</evidence>
<reference evidence="1 2" key="2">
    <citation type="submission" date="2020-07" db="EMBL/GenBank/DDBJ databases">
        <title>Genome assembly of wild tea tree DASZ reveals pedigree and selection history of tea varieties.</title>
        <authorList>
            <person name="Zhang W."/>
        </authorList>
    </citation>
    <scope>NUCLEOTIDE SEQUENCE [LARGE SCALE GENOMIC DNA]</scope>
    <source>
        <strain evidence="2">cv. G240</strain>
        <tissue evidence="1">Leaf</tissue>
    </source>
</reference>
<sequence>MNDILLTDSFEIGIFYKNLEIKKINDKKNASMEAQQKSLFEGFMLLKKMIYLQLKPSLHLWRLNLRLLNRRLILTKAMEVEAKKMKTGPSGLGILKGPVNNSQLLPGRFHFCGGGGSAT</sequence>
<dbReference type="Proteomes" id="UP000593564">
    <property type="component" value="Unassembled WGS sequence"/>
</dbReference>
<organism evidence="1 2">
    <name type="scientific">Camellia sinensis</name>
    <name type="common">Tea plant</name>
    <name type="synonym">Thea sinensis</name>
    <dbReference type="NCBI Taxonomy" id="4442"/>
    <lineage>
        <taxon>Eukaryota</taxon>
        <taxon>Viridiplantae</taxon>
        <taxon>Streptophyta</taxon>
        <taxon>Embryophyta</taxon>
        <taxon>Tracheophyta</taxon>
        <taxon>Spermatophyta</taxon>
        <taxon>Magnoliopsida</taxon>
        <taxon>eudicotyledons</taxon>
        <taxon>Gunneridae</taxon>
        <taxon>Pentapetalae</taxon>
        <taxon>asterids</taxon>
        <taxon>Ericales</taxon>
        <taxon>Theaceae</taxon>
        <taxon>Camellia</taxon>
    </lineage>
</organism>
<accession>A0A7J7H2Q5</accession>
<keyword evidence="2" id="KW-1185">Reference proteome</keyword>
<dbReference type="EMBL" id="JACBKZ010000006">
    <property type="protein sequence ID" value="KAF5947243.1"/>
    <property type="molecule type" value="Genomic_DNA"/>
</dbReference>
<protein>
    <submittedName>
        <fullName evidence="1">Uncharacterized protein</fullName>
    </submittedName>
</protein>
<comment type="caution">
    <text evidence="1">The sequence shown here is derived from an EMBL/GenBank/DDBJ whole genome shotgun (WGS) entry which is preliminary data.</text>
</comment>